<evidence type="ECO:0000256" key="1">
    <source>
        <dbReference type="SAM" id="MobiDB-lite"/>
    </source>
</evidence>
<dbReference type="PANTHER" id="PTHR37211:SF1">
    <property type="entry name" value="EXPRESSED PROTEIN"/>
    <property type="match status" value="1"/>
</dbReference>
<dbReference type="AlphaFoldDB" id="A0AAP0AZX6"/>
<keyword evidence="4" id="KW-1185">Reference proteome</keyword>
<feature type="region of interest" description="Disordered" evidence="1">
    <location>
        <begin position="1"/>
        <end position="48"/>
    </location>
</feature>
<name>A0AAP0AZX6_9ASPA</name>
<dbReference type="PANTHER" id="PTHR37211">
    <property type="entry name" value="EXPRESSED PROTEIN"/>
    <property type="match status" value="1"/>
</dbReference>
<reference evidence="3 4" key="1">
    <citation type="journal article" date="2022" name="Nat. Plants">
        <title>Genomes of leafy and leafless Platanthera orchids illuminate the evolution of mycoheterotrophy.</title>
        <authorList>
            <person name="Li M.H."/>
            <person name="Liu K.W."/>
            <person name="Li Z."/>
            <person name="Lu H.C."/>
            <person name="Ye Q.L."/>
            <person name="Zhang D."/>
            <person name="Wang J.Y."/>
            <person name="Li Y.F."/>
            <person name="Zhong Z.M."/>
            <person name="Liu X."/>
            <person name="Yu X."/>
            <person name="Liu D.K."/>
            <person name="Tu X.D."/>
            <person name="Liu B."/>
            <person name="Hao Y."/>
            <person name="Liao X.Y."/>
            <person name="Jiang Y.T."/>
            <person name="Sun W.H."/>
            <person name="Chen J."/>
            <person name="Chen Y.Q."/>
            <person name="Ai Y."/>
            <person name="Zhai J.W."/>
            <person name="Wu S.S."/>
            <person name="Zhou Z."/>
            <person name="Hsiao Y.Y."/>
            <person name="Wu W.L."/>
            <person name="Chen Y.Y."/>
            <person name="Lin Y.F."/>
            <person name="Hsu J.L."/>
            <person name="Li C.Y."/>
            <person name="Wang Z.W."/>
            <person name="Zhao X."/>
            <person name="Zhong W.Y."/>
            <person name="Ma X.K."/>
            <person name="Ma L."/>
            <person name="Huang J."/>
            <person name="Chen G.Z."/>
            <person name="Huang M.Z."/>
            <person name="Huang L."/>
            <person name="Peng D.H."/>
            <person name="Luo Y.B."/>
            <person name="Zou S.Q."/>
            <person name="Chen S.P."/>
            <person name="Lan S."/>
            <person name="Tsai W.C."/>
            <person name="Van de Peer Y."/>
            <person name="Liu Z.J."/>
        </authorList>
    </citation>
    <scope>NUCLEOTIDE SEQUENCE [LARGE SCALE GENOMIC DNA]</scope>
    <source>
        <strain evidence="3">Lor287</strain>
    </source>
</reference>
<dbReference type="Gene3D" id="2.20.25.110">
    <property type="entry name" value="S-adenosyl-L-methionine-dependent methyltransferases"/>
    <property type="match status" value="1"/>
</dbReference>
<keyword evidence="2" id="KW-0472">Membrane</keyword>
<comment type="caution">
    <text evidence="3">The sequence shown here is derived from an EMBL/GenBank/DDBJ whole genome shotgun (WGS) entry which is preliminary data.</text>
</comment>
<evidence type="ECO:0000256" key="2">
    <source>
        <dbReference type="SAM" id="Phobius"/>
    </source>
</evidence>
<evidence type="ECO:0000313" key="3">
    <source>
        <dbReference type="EMBL" id="KAK8921507.1"/>
    </source>
</evidence>
<dbReference type="Gene3D" id="3.40.50.150">
    <property type="entry name" value="Vaccinia Virus protein VP39"/>
    <property type="match status" value="1"/>
</dbReference>
<keyword evidence="2" id="KW-0812">Transmembrane</keyword>
<dbReference type="InterPro" id="IPR029063">
    <property type="entry name" value="SAM-dependent_MTases_sf"/>
</dbReference>
<organism evidence="3 4">
    <name type="scientific">Platanthera zijinensis</name>
    <dbReference type="NCBI Taxonomy" id="2320716"/>
    <lineage>
        <taxon>Eukaryota</taxon>
        <taxon>Viridiplantae</taxon>
        <taxon>Streptophyta</taxon>
        <taxon>Embryophyta</taxon>
        <taxon>Tracheophyta</taxon>
        <taxon>Spermatophyta</taxon>
        <taxon>Magnoliopsida</taxon>
        <taxon>Liliopsida</taxon>
        <taxon>Asparagales</taxon>
        <taxon>Orchidaceae</taxon>
        <taxon>Orchidoideae</taxon>
        <taxon>Orchideae</taxon>
        <taxon>Orchidinae</taxon>
        <taxon>Platanthera</taxon>
    </lineage>
</organism>
<protein>
    <submittedName>
        <fullName evidence="3">Uncharacterized protein</fullName>
    </submittedName>
</protein>
<feature type="compositionally biased region" description="Basic residues" evidence="1">
    <location>
        <begin position="1"/>
        <end position="11"/>
    </location>
</feature>
<sequence length="402" mass="46878">MGKGGKKKKKGVEKQLRRPYPDGGDELPSSAYDLPRYQEECCEEAREEDEAEYSSGGGYTDAAQKETSGLSSLCFDFTSMILLFTFLWFLEQSPKGDITYLQKFFLMYVGGRRPLHLQEDFCGTALLSHSYEYESFEKLYGRAVKHAVNIDKDMRMLRWILESRLIKVIVLLFSNINKPQKNKLHKRSGCVRIQEEQLISLFHGNVLHPHKAHKVEHQGQDHARSTMEEAPLPPRDIICAFNYSCCCLQQRADLVRYFKHTLSALSNKGGIFVMDVYGGTSSERKLRLQRKFTNFTYIWEQGEFDIISRRTRISLHFQLGKMGMLRHAFSYAWRLWSLPEIRDCMEEAGFQSIHFWIREMPNTEENEHCEEYNADRDVKYEDSSTFRQQDSWNAYVVGIANL</sequence>
<evidence type="ECO:0000313" key="4">
    <source>
        <dbReference type="Proteomes" id="UP001418222"/>
    </source>
</evidence>
<dbReference type="EMBL" id="JBBWWQ010000018">
    <property type="protein sequence ID" value="KAK8921507.1"/>
    <property type="molecule type" value="Genomic_DNA"/>
</dbReference>
<proteinExistence type="predicted"/>
<accession>A0AAP0AZX6</accession>
<keyword evidence="2" id="KW-1133">Transmembrane helix</keyword>
<feature type="transmembrane region" description="Helical" evidence="2">
    <location>
        <begin position="73"/>
        <end position="90"/>
    </location>
</feature>
<gene>
    <name evidence="3" type="ORF">KSP39_PZI020862</name>
</gene>
<dbReference type="SUPFAM" id="SSF53335">
    <property type="entry name" value="S-adenosyl-L-methionine-dependent methyltransferases"/>
    <property type="match status" value="1"/>
</dbReference>
<dbReference type="Proteomes" id="UP001418222">
    <property type="component" value="Unassembled WGS sequence"/>
</dbReference>